<dbReference type="EMBL" id="OIVN01004107">
    <property type="protein sequence ID" value="SPD15466.1"/>
    <property type="molecule type" value="Genomic_DNA"/>
</dbReference>
<proteinExistence type="predicted"/>
<protein>
    <submittedName>
        <fullName evidence="1">Uncharacterized protein</fullName>
    </submittedName>
</protein>
<accession>A0A2N9HMS4</accession>
<name>A0A2N9HMS4_FAGSY</name>
<gene>
    <name evidence="1" type="ORF">FSB_LOCUS43348</name>
</gene>
<reference evidence="1" key="1">
    <citation type="submission" date="2018-02" db="EMBL/GenBank/DDBJ databases">
        <authorList>
            <person name="Cohen D.B."/>
            <person name="Kent A.D."/>
        </authorList>
    </citation>
    <scope>NUCLEOTIDE SEQUENCE</scope>
</reference>
<evidence type="ECO:0000313" key="1">
    <source>
        <dbReference type="EMBL" id="SPD15466.1"/>
    </source>
</evidence>
<sequence length="92" mass="10401">MTPPSSSFSRQPNRIPDRLRVLLRWLFILTSSPLLSSTLQPFRLGWLRPMASSEPLLPRRSSKISDSPLLCKNGKLFPAKQSGWGIHGGRKF</sequence>
<organism evidence="1">
    <name type="scientific">Fagus sylvatica</name>
    <name type="common">Beechnut</name>
    <dbReference type="NCBI Taxonomy" id="28930"/>
    <lineage>
        <taxon>Eukaryota</taxon>
        <taxon>Viridiplantae</taxon>
        <taxon>Streptophyta</taxon>
        <taxon>Embryophyta</taxon>
        <taxon>Tracheophyta</taxon>
        <taxon>Spermatophyta</taxon>
        <taxon>Magnoliopsida</taxon>
        <taxon>eudicotyledons</taxon>
        <taxon>Gunneridae</taxon>
        <taxon>Pentapetalae</taxon>
        <taxon>rosids</taxon>
        <taxon>fabids</taxon>
        <taxon>Fagales</taxon>
        <taxon>Fagaceae</taxon>
        <taxon>Fagus</taxon>
    </lineage>
</organism>
<dbReference type="AlphaFoldDB" id="A0A2N9HMS4"/>